<sequence>MKIILWIILVLFVLVNTKNLTQ</sequence>
<protein>
    <submittedName>
        <fullName evidence="1">Uncharacterized protein</fullName>
    </submittedName>
</protein>
<dbReference type="AlphaFoldDB" id="A0A382K696"/>
<dbReference type="EMBL" id="UINC01078197">
    <property type="protein sequence ID" value="SVC19043.1"/>
    <property type="molecule type" value="Genomic_DNA"/>
</dbReference>
<name>A0A382K696_9ZZZZ</name>
<organism evidence="1">
    <name type="scientific">marine metagenome</name>
    <dbReference type="NCBI Taxonomy" id="408172"/>
    <lineage>
        <taxon>unclassified sequences</taxon>
        <taxon>metagenomes</taxon>
        <taxon>ecological metagenomes</taxon>
    </lineage>
</organism>
<accession>A0A382K696</accession>
<proteinExistence type="predicted"/>
<reference evidence="1" key="1">
    <citation type="submission" date="2018-05" db="EMBL/GenBank/DDBJ databases">
        <authorList>
            <person name="Lanie J.A."/>
            <person name="Ng W.-L."/>
            <person name="Kazmierczak K.M."/>
            <person name="Andrzejewski T.M."/>
            <person name="Davidsen T.M."/>
            <person name="Wayne K.J."/>
            <person name="Tettelin H."/>
            <person name="Glass J.I."/>
            <person name="Rusch D."/>
            <person name="Podicherti R."/>
            <person name="Tsui H.-C.T."/>
            <person name="Winkler M.E."/>
        </authorList>
    </citation>
    <scope>NUCLEOTIDE SEQUENCE</scope>
</reference>
<gene>
    <name evidence="1" type="ORF">METZ01_LOCUS271897</name>
</gene>
<evidence type="ECO:0000313" key="1">
    <source>
        <dbReference type="EMBL" id="SVC19043.1"/>
    </source>
</evidence>